<dbReference type="Gene3D" id="1.10.10.2840">
    <property type="entry name" value="PucR C-terminal helix-turn-helix domain"/>
    <property type="match status" value="1"/>
</dbReference>
<comment type="similarity">
    <text evidence="1">Belongs to the CdaR family.</text>
</comment>
<evidence type="ECO:0000259" key="3">
    <source>
        <dbReference type="Pfam" id="PF13556"/>
    </source>
</evidence>
<name>A0ABV3DQY1_9ACTN</name>
<dbReference type="PANTHER" id="PTHR33744">
    <property type="entry name" value="CARBOHYDRATE DIACID REGULATOR"/>
    <property type="match status" value="1"/>
</dbReference>
<dbReference type="EMBL" id="JBEZFP010000112">
    <property type="protein sequence ID" value="MEU8138160.1"/>
    <property type="molecule type" value="Genomic_DNA"/>
</dbReference>
<accession>A0ABV3DQY1</accession>
<protein>
    <submittedName>
        <fullName evidence="5">Helix-turn-helix domain-containing protein</fullName>
    </submittedName>
</protein>
<sequence>MPSEPHPGKDAGQRPEPPADPPVPVTEPRTDPGPPTLSHVLAVVGTDVLELVHAPRGTGVPVRGVALYDAGEAVWDRERQEQRERQEKEPADAAGRHSSDGLLLLAVGVDVASAAAPDVLLAADRAGAAAVVMRRGALPAGAALSATARRVDTALLTRGPGTDWTELLALLRAGVSYADQVGRDDGDAVDGPDLRRGLDQVRLGDLPALANVLADLVGGAITIEDTRSRVLAYSRTDGDADPLRQLTILGQRVPEWRVAQLRESGFLRELWTSYDVVHLPAGGDFAERLAVAVRVGDEVLGSLWAAATGGGSLAEGSRAALRAAARAAVPHLIQHRAHSRLSARRHEEALLGVLTGRVAASDREPALGLDDARRYAVVAIDAPPNAKDGTVGGAAWQRLLDVLALQAAALRTSADGASVLSAQSGRRMYLVVPVHEDRPEAPVALARELAATARTVPPGSVLVGVGRAAAGASGLSESRASADLVLRVLAERYDSPGGSAVAEHDQVLVPATLLQLLDRVEPVWRASDTGPVHRLVAYDAEHGTAFRTTLSAYLDAFGDVASAAAALTVHPNTLRHRLRRIRELFGLDLGDPAARLLADVGLRIAAREDPPARG</sequence>
<feature type="compositionally biased region" description="Pro residues" evidence="2">
    <location>
        <begin position="15"/>
        <end position="35"/>
    </location>
</feature>
<comment type="caution">
    <text evidence="5">The sequence shown here is derived from an EMBL/GenBank/DDBJ whole genome shotgun (WGS) entry which is preliminary data.</text>
</comment>
<gene>
    <name evidence="5" type="ORF">AB0C36_32210</name>
</gene>
<organism evidence="5 6">
    <name type="scientific">Streptodolium elevatio</name>
    <dbReference type="NCBI Taxonomy" id="3157996"/>
    <lineage>
        <taxon>Bacteria</taxon>
        <taxon>Bacillati</taxon>
        <taxon>Actinomycetota</taxon>
        <taxon>Actinomycetes</taxon>
        <taxon>Kitasatosporales</taxon>
        <taxon>Streptomycetaceae</taxon>
        <taxon>Streptodolium</taxon>
    </lineage>
</organism>
<dbReference type="Pfam" id="PF13556">
    <property type="entry name" value="HTH_30"/>
    <property type="match status" value="1"/>
</dbReference>
<evidence type="ECO:0000313" key="5">
    <source>
        <dbReference type="EMBL" id="MEU8138160.1"/>
    </source>
</evidence>
<dbReference type="InterPro" id="IPR051448">
    <property type="entry name" value="CdaR-like_regulators"/>
</dbReference>
<dbReference type="RefSeq" id="WP_358361091.1">
    <property type="nucleotide sequence ID" value="NZ_JBEZFP010000112.1"/>
</dbReference>
<dbReference type="InterPro" id="IPR025736">
    <property type="entry name" value="PucR_C-HTH_dom"/>
</dbReference>
<dbReference type="InterPro" id="IPR042070">
    <property type="entry name" value="PucR_C-HTH_sf"/>
</dbReference>
<evidence type="ECO:0000313" key="6">
    <source>
        <dbReference type="Proteomes" id="UP001551482"/>
    </source>
</evidence>
<dbReference type="PANTHER" id="PTHR33744:SF17">
    <property type="entry name" value="CONSERVED PROTEIN"/>
    <property type="match status" value="1"/>
</dbReference>
<feature type="compositionally biased region" description="Basic and acidic residues" evidence="2">
    <location>
        <begin position="1"/>
        <end position="13"/>
    </location>
</feature>
<feature type="region of interest" description="Disordered" evidence="2">
    <location>
        <begin position="1"/>
        <end position="38"/>
    </location>
</feature>
<feature type="region of interest" description="Disordered" evidence="2">
    <location>
        <begin position="77"/>
        <end position="97"/>
    </location>
</feature>
<reference evidence="5 6" key="1">
    <citation type="submission" date="2024-06" db="EMBL/GenBank/DDBJ databases">
        <title>The Natural Products Discovery Center: Release of the First 8490 Sequenced Strains for Exploring Actinobacteria Biosynthetic Diversity.</title>
        <authorList>
            <person name="Kalkreuter E."/>
            <person name="Kautsar S.A."/>
            <person name="Yang D."/>
            <person name="Bader C.D."/>
            <person name="Teijaro C.N."/>
            <person name="Fluegel L."/>
            <person name="Davis C.M."/>
            <person name="Simpson J.R."/>
            <person name="Lauterbach L."/>
            <person name="Steele A.D."/>
            <person name="Gui C."/>
            <person name="Meng S."/>
            <person name="Li G."/>
            <person name="Viehrig K."/>
            <person name="Ye F."/>
            <person name="Su P."/>
            <person name="Kiefer A.F."/>
            <person name="Nichols A."/>
            <person name="Cepeda A.J."/>
            <person name="Yan W."/>
            <person name="Fan B."/>
            <person name="Jiang Y."/>
            <person name="Adhikari A."/>
            <person name="Zheng C.-J."/>
            <person name="Schuster L."/>
            <person name="Cowan T.M."/>
            <person name="Smanski M.J."/>
            <person name="Chevrette M.G."/>
            <person name="De Carvalho L.P.S."/>
            <person name="Shen B."/>
        </authorList>
    </citation>
    <scope>NUCLEOTIDE SEQUENCE [LARGE SCALE GENOMIC DNA]</scope>
    <source>
        <strain evidence="5 6">NPDC048946</strain>
    </source>
</reference>
<proteinExistence type="inferred from homology"/>
<keyword evidence="6" id="KW-1185">Reference proteome</keyword>
<feature type="domain" description="PucR C-terminal helix-turn-helix" evidence="3">
    <location>
        <begin position="548"/>
        <end position="604"/>
    </location>
</feature>
<feature type="domain" description="CdaR GGDEF-like" evidence="4">
    <location>
        <begin position="361"/>
        <end position="488"/>
    </location>
</feature>
<evidence type="ECO:0000259" key="4">
    <source>
        <dbReference type="Pfam" id="PF17853"/>
    </source>
</evidence>
<evidence type="ECO:0000256" key="2">
    <source>
        <dbReference type="SAM" id="MobiDB-lite"/>
    </source>
</evidence>
<dbReference type="Pfam" id="PF17853">
    <property type="entry name" value="GGDEF_2"/>
    <property type="match status" value="1"/>
</dbReference>
<dbReference type="Proteomes" id="UP001551482">
    <property type="component" value="Unassembled WGS sequence"/>
</dbReference>
<evidence type="ECO:0000256" key="1">
    <source>
        <dbReference type="ARBA" id="ARBA00006754"/>
    </source>
</evidence>
<dbReference type="InterPro" id="IPR041522">
    <property type="entry name" value="CdaR_GGDEF"/>
</dbReference>